<keyword evidence="5" id="KW-0472">Membrane</keyword>
<organism evidence="7 8">
    <name type="scientific">Vigna radiata var. radiata</name>
    <name type="common">Mung bean</name>
    <name type="synonym">Phaseolus aureus</name>
    <dbReference type="NCBI Taxonomy" id="3916"/>
    <lineage>
        <taxon>Eukaryota</taxon>
        <taxon>Viridiplantae</taxon>
        <taxon>Streptophyta</taxon>
        <taxon>Embryophyta</taxon>
        <taxon>Tracheophyta</taxon>
        <taxon>Spermatophyta</taxon>
        <taxon>Magnoliopsida</taxon>
        <taxon>eudicotyledons</taxon>
        <taxon>Gunneridae</taxon>
        <taxon>Pentapetalae</taxon>
        <taxon>rosids</taxon>
        <taxon>fabids</taxon>
        <taxon>Fabales</taxon>
        <taxon>Fabaceae</taxon>
        <taxon>Papilionoideae</taxon>
        <taxon>50 kb inversion clade</taxon>
        <taxon>NPAAA clade</taxon>
        <taxon>indigoferoid/millettioid clade</taxon>
        <taxon>Phaseoleae</taxon>
        <taxon>Vigna</taxon>
    </lineage>
</organism>
<dbReference type="AlphaFoldDB" id="A0A1S3T7R9"/>
<dbReference type="PANTHER" id="PTHR10926">
    <property type="entry name" value="CELL CYCLE CONTROL PROTEIN 50"/>
    <property type="match status" value="1"/>
</dbReference>
<keyword evidence="4" id="KW-1133">Transmembrane helix</keyword>
<evidence type="ECO:0000256" key="3">
    <source>
        <dbReference type="ARBA" id="ARBA00022692"/>
    </source>
</evidence>
<accession>A0A1S3T7R9</accession>
<sequence length="157" mass="17772">MAGHGIKTPFALLVLEGKRSLERILLITDETSHRRSLAKTLLFIPIGVASLIASHDAVEIIDRYDSHCIPPNVIDKVAYIQTPGEKPCNRTLRVDKRMKSPIYVYYQLDNFYQNHRRNVKSQNDYQLRDSKNANSRSGCDPEDSVNGMAIVPAEISF</sequence>
<dbReference type="GeneID" id="106752605"/>
<evidence type="ECO:0000256" key="4">
    <source>
        <dbReference type="ARBA" id="ARBA00022989"/>
    </source>
</evidence>
<protein>
    <submittedName>
        <fullName evidence="8">ALA-interacting subunit 3-like</fullName>
    </submittedName>
</protein>
<evidence type="ECO:0000256" key="6">
    <source>
        <dbReference type="SAM" id="MobiDB-lite"/>
    </source>
</evidence>
<evidence type="ECO:0000256" key="2">
    <source>
        <dbReference type="ARBA" id="ARBA00009457"/>
    </source>
</evidence>
<reference evidence="8" key="1">
    <citation type="submission" date="2025-08" db="UniProtKB">
        <authorList>
            <consortium name="RefSeq"/>
        </authorList>
    </citation>
    <scope>IDENTIFICATION</scope>
    <source>
        <tissue evidence="8">Leaf</tissue>
    </source>
</reference>
<dbReference type="Proteomes" id="UP000087766">
    <property type="component" value="Unplaced"/>
</dbReference>
<gene>
    <name evidence="8" type="primary">LOC106752605</name>
</gene>
<dbReference type="KEGG" id="vra:106752605"/>
<dbReference type="PANTHER" id="PTHR10926:SF0">
    <property type="entry name" value="CDC50, ISOFORM A"/>
    <property type="match status" value="1"/>
</dbReference>
<dbReference type="Pfam" id="PF03381">
    <property type="entry name" value="CDC50"/>
    <property type="match status" value="1"/>
</dbReference>
<comment type="similarity">
    <text evidence="2">Belongs to the CDC50/LEM3 family.</text>
</comment>
<name>A0A1S3T7R9_VIGRR</name>
<comment type="subcellular location">
    <subcellularLocation>
        <location evidence="1">Membrane</location>
        <topology evidence="1">Multi-pass membrane protein</topology>
    </subcellularLocation>
</comment>
<proteinExistence type="inferred from homology"/>
<evidence type="ECO:0000256" key="1">
    <source>
        <dbReference type="ARBA" id="ARBA00004141"/>
    </source>
</evidence>
<dbReference type="InterPro" id="IPR005045">
    <property type="entry name" value="CDC50/LEM3_fam"/>
</dbReference>
<dbReference type="GO" id="GO:0005783">
    <property type="term" value="C:endoplasmic reticulum"/>
    <property type="evidence" value="ECO:0007669"/>
    <property type="project" value="TreeGrafter"/>
</dbReference>
<evidence type="ECO:0000256" key="5">
    <source>
        <dbReference type="ARBA" id="ARBA00023136"/>
    </source>
</evidence>
<dbReference type="GO" id="GO:0005794">
    <property type="term" value="C:Golgi apparatus"/>
    <property type="evidence" value="ECO:0007669"/>
    <property type="project" value="TreeGrafter"/>
</dbReference>
<dbReference type="OrthoDB" id="1705446at2759"/>
<keyword evidence="3" id="KW-0812">Transmembrane</keyword>
<feature type="region of interest" description="Disordered" evidence="6">
    <location>
        <begin position="122"/>
        <end position="145"/>
    </location>
</feature>
<dbReference type="RefSeq" id="XP_014489803.1">
    <property type="nucleotide sequence ID" value="XM_014634317.1"/>
</dbReference>
<evidence type="ECO:0000313" key="8">
    <source>
        <dbReference type="RefSeq" id="XP_014489803.1"/>
    </source>
</evidence>
<keyword evidence="7" id="KW-1185">Reference proteome</keyword>
<dbReference type="GO" id="GO:0005886">
    <property type="term" value="C:plasma membrane"/>
    <property type="evidence" value="ECO:0007669"/>
    <property type="project" value="TreeGrafter"/>
</dbReference>
<evidence type="ECO:0000313" key="7">
    <source>
        <dbReference type="Proteomes" id="UP000087766"/>
    </source>
</evidence>
<dbReference type="STRING" id="3916.A0A1S3T7R9"/>